<feature type="domain" description="CCDC66" evidence="3">
    <location>
        <begin position="305"/>
        <end position="443"/>
    </location>
</feature>
<sequence>MVRPSGDESKQLPIAEVKPDSWNHNNPENSPRNDTVTLTKTQFQQILEAIGQSKVLNGSEKIFDCHENPEYSPVKNNSENVHESEVASEEKDSKNIHRTSEESCNHLKVPCSLGVVISCPASLSWSAPQTVLSPSKLSPLSKVEQKRLQWEKERAEMIDWNPWGKPGAGAPAKKTQIVAPITSRANNQLLMVQTSGAMPYTSSVPSGIPSCLPSPNCRVLPNTLDHSTFLPNNYTSVAQPVKPVPPVFKSSIAFGNTDSELVSSDCYKQEQWLRELDYQREEQRRYQEHIQMSQISEPQWINKEDTESISVSVDGSIVPGANDFHRRSYMRGQGFTLDPVSAALAEERRMKAQEYQQAIRLQMEEKQRRQQAERERKKQEEEAEERRLEAERARIQAEYEEEQLRIKQKAEMEEKKHQALVSAMQLAQVQAEMEKKSKKIQKLLPMQSENHELITSPTRKINNQVESLSNNLESQLKMDNNIDAAKAEQSEFTNQQNNQDTNKSSVMESDCESANKKELGIQTLPLSENEKSSVYVVDRVLTPSIFRVKARTGHAAREFGTQTDIHYGKYTGEDAESTESNTSSFHSPVAKRLVRVQHSKPYKVQRRLQCSENIQASDRPKWGVNQPSKSYVRMTERDPHFTKRKKMQELRKQHWARELAAQKANESSRKSVLTSYPSLRGRRAASSSDCTLGYSSSEFETRSYRQLRSNSTPRYQQPSGFRSDCGSAETIAYFNYNSPKYNHYLSRSHLYRRDSQSSDNLPSIIGGSEPSPSRHIDRYAAPSCGGGSLPPMRRKWHSQESFHPSANYHIFSPPHVPGVYPRMIGESFHYELPPPLTTQRRKWSDQESFDLESVVRSKVEEGSRASSAESSAKSETASVSSAGSSKPKSPLAQNPLVCPEVVTGRPTPRQDRILQNLSSLRQGLIKKQKELENLIRRPPPFYS</sequence>
<organism evidence="4 5">
    <name type="scientific">Caerostris darwini</name>
    <dbReference type="NCBI Taxonomy" id="1538125"/>
    <lineage>
        <taxon>Eukaryota</taxon>
        <taxon>Metazoa</taxon>
        <taxon>Ecdysozoa</taxon>
        <taxon>Arthropoda</taxon>
        <taxon>Chelicerata</taxon>
        <taxon>Arachnida</taxon>
        <taxon>Araneae</taxon>
        <taxon>Araneomorphae</taxon>
        <taxon>Entelegynae</taxon>
        <taxon>Araneoidea</taxon>
        <taxon>Araneidae</taxon>
        <taxon>Caerostris</taxon>
    </lineage>
</organism>
<feature type="compositionally biased region" description="Polar residues" evidence="2">
    <location>
        <begin position="22"/>
        <end position="36"/>
    </location>
</feature>
<evidence type="ECO:0000259" key="3">
    <source>
        <dbReference type="Pfam" id="PF15236"/>
    </source>
</evidence>
<evidence type="ECO:0000256" key="1">
    <source>
        <dbReference type="SAM" id="Coils"/>
    </source>
</evidence>
<accession>A0AAV4QM75</accession>
<dbReference type="EMBL" id="BPLQ01004536">
    <property type="protein sequence ID" value="GIY08568.1"/>
    <property type="molecule type" value="Genomic_DNA"/>
</dbReference>
<dbReference type="GO" id="GO:0005929">
    <property type="term" value="C:cilium"/>
    <property type="evidence" value="ECO:0007669"/>
    <property type="project" value="TreeGrafter"/>
</dbReference>
<feature type="compositionally biased region" description="Basic and acidic residues" evidence="2">
    <location>
        <begin position="80"/>
        <end position="96"/>
    </location>
</feature>
<feature type="compositionally biased region" description="Low complexity" evidence="2">
    <location>
        <begin position="762"/>
        <end position="771"/>
    </location>
</feature>
<proteinExistence type="predicted"/>
<feature type="region of interest" description="Disordered" evidence="2">
    <location>
        <begin position="703"/>
        <end position="723"/>
    </location>
</feature>
<feature type="compositionally biased region" description="Basic and acidic residues" evidence="2">
    <location>
        <begin position="853"/>
        <end position="863"/>
    </location>
</feature>
<keyword evidence="1" id="KW-0175">Coiled coil</keyword>
<feature type="region of interest" description="Disordered" evidence="2">
    <location>
        <begin position="1"/>
        <end position="36"/>
    </location>
</feature>
<dbReference type="PANTHER" id="PTHR22736">
    <property type="entry name" value="COILED-COIL DOMAIN-CONTAINING PROTEIN 66"/>
    <property type="match status" value="1"/>
</dbReference>
<keyword evidence="5" id="KW-1185">Reference proteome</keyword>
<feature type="region of interest" description="Disordered" evidence="2">
    <location>
        <begin position="839"/>
        <end position="915"/>
    </location>
</feature>
<dbReference type="Proteomes" id="UP001054837">
    <property type="component" value="Unassembled WGS sequence"/>
</dbReference>
<feature type="region of interest" description="Disordered" evidence="2">
    <location>
        <begin position="489"/>
        <end position="514"/>
    </location>
</feature>
<feature type="compositionally biased region" description="Basic and acidic residues" evidence="2">
    <location>
        <begin position="1"/>
        <end position="10"/>
    </location>
</feature>
<evidence type="ECO:0000313" key="5">
    <source>
        <dbReference type="Proteomes" id="UP001054837"/>
    </source>
</evidence>
<dbReference type="PANTHER" id="PTHR22736:SF2">
    <property type="entry name" value="COILED-COIL DOMAIN-CONTAINING PROTEIN 66"/>
    <property type="match status" value="1"/>
</dbReference>
<dbReference type="GO" id="GO:0060271">
    <property type="term" value="P:cilium assembly"/>
    <property type="evidence" value="ECO:0007669"/>
    <property type="project" value="TreeGrafter"/>
</dbReference>
<feature type="compositionally biased region" description="Polar residues" evidence="2">
    <location>
        <begin position="490"/>
        <end position="507"/>
    </location>
</feature>
<comment type="caution">
    <text evidence="4">The sequence shown here is derived from an EMBL/GenBank/DDBJ whole genome shotgun (WGS) entry which is preliminary data.</text>
</comment>
<gene>
    <name evidence="4" type="primary">AVEN_108152_1</name>
    <name evidence="4" type="ORF">CDAR_432881</name>
</gene>
<evidence type="ECO:0000256" key="2">
    <source>
        <dbReference type="SAM" id="MobiDB-lite"/>
    </source>
</evidence>
<dbReference type="GO" id="GO:0008017">
    <property type="term" value="F:microtubule binding"/>
    <property type="evidence" value="ECO:0007669"/>
    <property type="project" value="TreeGrafter"/>
</dbReference>
<reference evidence="4 5" key="1">
    <citation type="submission" date="2021-06" db="EMBL/GenBank/DDBJ databases">
        <title>Caerostris darwini draft genome.</title>
        <authorList>
            <person name="Kono N."/>
            <person name="Arakawa K."/>
        </authorList>
    </citation>
    <scope>NUCLEOTIDE SEQUENCE [LARGE SCALE GENOMIC DNA]</scope>
</reference>
<feature type="region of interest" description="Disordered" evidence="2">
    <location>
        <begin position="69"/>
        <end position="96"/>
    </location>
</feature>
<dbReference type="GO" id="GO:0005874">
    <property type="term" value="C:microtubule"/>
    <property type="evidence" value="ECO:0007669"/>
    <property type="project" value="TreeGrafter"/>
</dbReference>
<name>A0AAV4QM75_9ARAC</name>
<feature type="region of interest" description="Disordered" evidence="2">
    <location>
        <begin position="755"/>
        <end position="775"/>
    </location>
</feature>
<feature type="compositionally biased region" description="Low complexity" evidence="2">
    <location>
        <begin position="864"/>
        <end position="892"/>
    </location>
</feature>
<feature type="coiled-coil region" evidence="1">
    <location>
        <begin position="355"/>
        <end position="416"/>
    </location>
</feature>
<dbReference type="Pfam" id="PF15236">
    <property type="entry name" value="CCDC66"/>
    <property type="match status" value="1"/>
</dbReference>
<dbReference type="AlphaFoldDB" id="A0AAV4QM75"/>
<dbReference type="InterPro" id="IPR040467">
    <property type="entry name" value="CCDC66_dom"/>
</dbReference>
<feature type="compositionally biased region" description="Polar residues" evidence="2">
    <location>
        <begin position="703"/>
        <end position="720"/>
    </location>
</feature>
<protein>
    <submittedName>
        <fullName evidence="4">CCDC66 domain-containing protein</fullName>
    </submittedName>
</protein>
<evidence type="ECO:0000313" key="4">
    <source>
        <dbReference type="EMBL" id="GIY08568.1"/>
    </source>
</evidence>
<dbReference type="InterPro" id="IPR039183">
    <property type="entry name" value="CCD66"/>
</dbReference>